<protein>
    <submittedName>
        <fullName evidence="2">Uncharacterized protein</fullName>
    </submittedName>
</protein>
<dbReference type="PANTHER" id="PTHR37078">
    <property type="entry name" value="NODULE CYSTEINE-RICH (NCR) SECRETED PEPTIDE"/>
    <property type="match status" value="1"/>
</dbReference>
<dbReference type="AlphaFoldDB" id="A0A251USF5"/>
<feature type="chain" id="PRO_5012038487" evidence="1">
    <location>
        <begin position="20"/>
        <end position="85"/>
    </location>
</feature>
<gene>
    <name evidence="2" type="ORF">HannXRQ_Chr05g0156901</name>
</gene>
<accession>A0A251USF5</accession>
<evidence type="ECO:0000313" key="2">
    <source>
        <dbReference type="EMBL" id="OTG26278.1"/>
    </source>
</evidence>
<keyword evidence="3" id="KW-1185">Reference proteome</keyword>
<proteinExistence type="predicted"/>
<dbReference type="EMBL" id="CM007894">
    <property type="protein sequence ID" value="OTG26278.1"/>
    <property type="molecule type" value="Genomic_DNA"/>
</dbReference>
<keyword evidence="1" id="KW-0732">Signal</keyword>
<sequence length="85" mass="9560">MRLSVKPALIFLVFVLVTGFRFESNHQTMIFAQARPLSLVSTARYVRAFDTLGMICKCCDSVGGDCTRTWSGSCSNLQCIPWRLH</sequence>
<dbReference type="Proteomes" id="UP000215914">
    <property type="component" value="Chromosome 5"/>
</dbReference>
<organism evidence="2 3">
    <name type="scientific">Helianthus annuus</name>
    <name type="common">Common sunflower</name>
    <dbReference type="NCBI Taxonomy" id="4232"/>
    <lineage>
        <taxon>Eukaryota</taxon>
        <taxon>Viridiplantae</taxon>
        <taxon>Streptophyta</taxon>
        <taxon>Embryophyta</taxon>
        <taxon>Tracheophyta</taxon>
        <taxon>Spermatophyta</taxon>
        <taxon>Magnoliopsida</taxon>
        <taxon>eudicotyledons</taxon>
        <taxon>Gunneridae</taxon>
        <taxon>Pentapetalae</taxon>
        <taxon>asterids</taxon>
        <taxon>campanulids</taxon>
        <taxon>Asterales</taxon>
        <taxon>Asteraceae</taxon>
        <taxon>Asteroideae</taxon>
        <taxon>Heliantheae alliance</taxon>
        <taxon>Heliantheae</taxon>
        <taxon>Helianthus</taxon>
    </lineage>
</organism>
<evidence type="ECO:0000313" key="3">
    <source>
        <dbReference type="Proteomes" id="UP000215914"/>
    </source>
</evidence>
<dbReference type="InParanoid" id="A0A251USF5"/>
<dbReference type="OMA" id="STWTEPC"/>
<reference evidence="3" key="1">
    <citation type="journal article" date="2017" name="Nature">
        <title>The sunflower genome provides insights into oil metabolism, flowering and Asterid evolution.</title>
        <authorList>
            <person name="Badouin H."/>
            <person name="Gouzy J."/>
            <person name="Grassa C.J."/>
            <person name="Murat F."/>
            <person name="Staton S.E."/>
            <person name="Cottret L."/>
            <person name="Lelandais-Briere C."/>
            <person name="Owens G.L."/>
            <person name="Carrere S."/>
            <person name="Mayjonade B."/>
            <person name="Legrand L."/>
            <person name="Gill N."/>
            <person name="Kane N.C."/>
            <person name="Bowers J.E."/>
            <person name="Hubner S."/>
            <person name="Bellec A."/>
            <person name="Berard A."/>
            <person name="Berges H."/>
            <person name="Blanchet N."/>
            <person name="Boniface M.C."/>
            <person name="Brunel D."/>
            <person name="Catrice O."/>
            <person name="Chaidir N."/>
            <person name="Claudel C."/>
            <person name="Donnadieu C."/>
            <person name="Faraut T."/>
            <person name="Fievet G."/>
            <person name="Helmstetter N."/>
            <person name="King M."/>
            <person name="Knapp S.J."/>
            <person name="Lai Z."/>
            <person name="Le Paslier M.C."/>
            <person name="Lippi Y."/>
            <person name="Lorenzon L."/>
            <person name="Mandel J.R."/>
            <person name="Marage G."/>
            <person name="Marchand G."/>
            <person name="Marquand E."/>
            <person name="Bret-Mestries E."/>
            <person name="Morien E."/>
            <person name="Nambeesan S."/>
            <person name="Nguyen T."/>
            <person name="Pegot-Espagnet P."/>
            <person name="Pouilly N."/>
            <person name="Raftis F."/>
            <person name="Sallet E."/>
            <person name="Schiex T."/>
            <person name="Thomas J."/>
            <person name="Vandecasteele C."/>
            <person name="Vares D."/>
            <person name="Vear F."/>
            <person name="Vautrin S."/>
            <person name="Crespi M."/>
            <person name="Mangin B."/>
            <person name="Burke J.M."/>
            <person name="Salse J."/>
            <person name="Munos S."/>
            <person name="Vincourt P."/>
            <person name="Rieseberg L.H."/>
            <person name="Langlade N.B."/>
        </authorList>
    </citation>
    <scope>NUCLEOTIDE SEQUENCE [LARGE SCALE GENOMIC DNA]</scope>
    <source>
        <strain evidence="3">cv. SF193</strain>
    </source>
</reference>
<dbReference type="PANTHER" id="PTHR37078:SF6">
    <property type="entry name" value="NODULE CYSTEINE-RICH (NCR) SECRETED PEPTIDE"/>
    <property type="match status" value="1"/>
</dbReference>
<feature type="signal peptide" evidence="1">
    <location>
        <begin position="1"/>
        <end position="19"/>
    </location>
</feature>
<evidence type="ECO:0000256" key="1">
    <source>
        <dbReference type="SAM" id="SignalP"/>
    </source>
</evidence>
<name>A0A251USF5_HELAN</name>